<dbReference type="AlphaFoldDB" id="A0A839QJU9"/>
<protein>
    <recommendedName>
        <fullName evidence="4">DUF3710 domain-containing protein</fullName>
    </recommendedName>
</protein>
<comment type="caution">
    <text evidence="2">The sequence shown here is derived from an EMBL/GenBank/DDBJ whole genome shotgun (WGS) entry which is preliminary data.</text>
</comment>
<evidence type="ECO:0000313" key="2">
    <source>
        <dbReference type="EMBL" id="MBB2996688.1"/>
    </source>
</evidence>
<organism evidence="2 3">
    <name type="scientific">Paeniglutamicibacter cryotolerans</name>
    <dbReference type="NCBI Taxonomy" id="670079"/>
    <lineage>
        <taxon>Bacteria</taxon>
        <taxon>Bacillati</taxon>
        <taxon>Actinomycetota</taxon>
        <taxon>Actinomycetes</taxon>
        <taxon>Micrococcales</taxon>
        <taxon>Micrococcaceae</taxon>
        <taxon>Paeniglutamicibacter</taxon>
    </lineage>
</organism>
<name>A0A839QJU9_9MICC</name>
<gene>
    <name evidence="2" type="ORF">E9229_002935</name>
</gene>
<feature type="region of interest" description="Disordered" evidence="1">
    <location>
        <begin position="210"/>
        <end position="234"/>
    </location>
</feature>
<dbReference type="InterPro" id="IPR022183">
    <property type="entry name" value="DUF3710"/>
</dbReference>
<dbReference type="EMBL" id="JACHVS010000002">
    <property type="protein sequence ID" value="MBB2996688.1"/>
    <property type="molecule type" value="Genomic_DNA"/>
</dbReference>
<reference evidence="2 3" key="1">
    <citation type="submission" date="2020-08" db="EMBL/GenBank/DDBJ databases">
        <title>Sequencing the genomes of 1000 actinobacteria strains.</title>
        <authorList>
            <person name="Klenk H.-P."/>
        </authorList>
    </citation>
    <scope>NUCLEOTIDE SEQUENCE [LARGE SCALE GENOMIC DNA]</scope>
    <source>
        <strain evidence="2 3">DSM 22826</strain>
    </source>
</reference>
<evidence type="ECO:0000256" key="1">
    <source>
        <dbReference type="SAM" id="MobiDB-lite"/>
    </source>
</evidence>
<feature type="region of interest" description="Disordered" evidence="1">
    <location>
        <begin position="1"/>
        <end position="21"/>
    </location>
</feature>
<evidence type="ECO:0000313" key="3">
    <source>
        <dbReference type="Proteomes" id="UP000523000"/>
    </source>
</evidence>
<proteinExistence type="predicted"/>
<keyword evidence="3" id="KW-1185">Reference proteome</keyword>
<sequence>MIFKRKNKAEETATEKNAAGAPDAAVDSLEAAVTADGPFDGDLVKGRDGYLDLGALQIEPVPGMQLRLEVEDSTQRVIAVGLEVGGSRLQLQVFAAPKTAGLWEGISEQIAAGITEQAGSIERSTGRFGEEMLARVPSTAPDGSAGYIALRFLGIDGPRWFLRGVIGGEALTNEAESKALEDLLARVIVVRGDKPMPPAELLPLTVPAGAVAQAEESPDGLERPERGPEVTQIG</sequence>
<dbReference type="RefSeq" id="WP_183512251.1">
    <property type="nucleotide sequence ID" value="NZ_BAABGK010000033.1"/>
</dbReference>
<accession>A0A839QJU9</accession>
<dbReference type="Proteomes" id="UP000523000">
    <property type="component" value="Unassembled WGS sequence"/>
</dbReference>
<evidence type="ECO:0008006" key="4">
    <source>
        <dbReference type="Google" id="ProtNLM"/>
    </source>
</evidence>
<dbReference type="Pfam" id="PF12502">
    <property type="entry name" value="DUF3710"/>
    <property type="match status" value="1"/>
</dbReference>